<evidence type="ECO:0000313" key="3">
    <source>
        <dbReference type="Proteomes" id="UP000800097"/>
    </source>
</evidence>
<sequence length="388" mass="42830">MTLISLTPPPSEPPSPCRLSFLDWLNEVDSTYKESNVSQAEHQDVEDASHMGDVQGADTVAMASAAEGPKTDTVVDFEKSRDLGEDVKEVKMFQLGDVQESKSFGMATALQKFQFGTTDVHKPDVMDKSLAEDLREVKSVRMASETEAKAKESSLGGDIRETKVTEREITSALQNPKFLTTSNVESSKAEGTAPAADDLEAKTLGMASALQRLKLDIATEAEESRLLKAKKQKAEKIKIALSDQATRLAMLIPIIHGKPHEHLLGEVSLPKGIPKWGDIYEEWHLADSLKPKRNHVALCKGCCHDCGGCRFERTGYHMSGVCARVDYYCWVVCAEGYEGRELSKEMEEEWFAALLMEKLEIVESETEGSEGSEESGESEEESEEDSEE</sequence>
<dbReference type="RefSeq" id="XP_033653055.1">
    <property type="nucleotide sequence ID" value="XM_033799814.1"/>
</dbReference>
<organism evidence="2 3">
    <name type="scientific">Westerdykella ornata</name>
    <dbReference type="NCBI Taxonomy" id="318751"/>
    <lineage>
        <taxon>Eukaryota</taxon>
        <taxon>Fungi</taxon>
        <taxon>Dikarya</taxon>
        <taxon>Ascomycota</taxon>
        <taxon>Pezizomycotina</taxon>
        <taxon>Dothideomycetes</taxon>
        <taxon>Pleosporomycetidae</taxon>
        <taxon>Pleosporales</taxon>
        <taxon>Sporormiaceae</taxon>
        <taxon>Westerdykella</taxon>
    </lineage>
</organism>
<protein>
    <submittedName>
        <fullName evidence="2">Uncharacterized protein</fullName>
    </submittedName>
</protein>
<gene>
    <name evidence="2" type="ORF">EI97DRAFT_443356</name>
</gene>
<accession>A0A6A6JIP0</accession>
<evidence type="ECO:0000256" key="1">
    <source>
        <dbReference type="SAM" id="MobiDB-lite"/>
    </source>
</evidence>
<dbReference type="EMBL" id="ML986497">
    <property type="protein sequence ID" value="KAF2275516.1"/>
    <property type="molecule type" value="Genomic_DNA"/>
</dbReference>
<name>A0A6A6JIP0_WESOR</name>
<keyword evidence="3" id="KW-1185">Reference proteome</keyword>
<evidence type="ECO:0000313" key="2">
    <source>
        <dbReference type="EMBL" id="KAF2275516.1"/>
    </source>
</evidence>
<reference evidence="2" key="1">
    <citation type="journal article" date="2020" name="Stud. Mycol.">
        <title>101 Dothideomycetes genomes: a test case for predicting lifestyles and emergence of pathogens.</title>
        <authorList>
            <person name="Haridas S."/>
            <person name="Albert R."/>
            <person name="Binder M."/>
            <person name="Bloem J."/>
            <person name="Labutti K."/>
            <person name="Salamov A."/>
            <person name="Andreopoulos B."/>
            <person name="Baker S."/>
            <person name="Barry K."/>
            <person name="Bills G."/>
            <person name="Bluhm B."/>
            <person name="Cannon C."/>
            <person name="Castanera R."/>
            <person name="Culley D."/>
            <person name="Daum C."/>
            <person name="Ezra D."/>
            <person name="Gonzalez J."/>
            <person name="Henrissat B."/>
            <person name="Kuo A."/>
            <person name="Liang C."/>
            <person name="Lipzen A."/>
            <person name="Lutzoni F."/>
            <person name="Magnuson J."/>
            <person name="Mondo S."/>
            <person name="Nolan M."/>
            <person name="Ohm R."/>
            <person name="Pangilinan J."/>
            <person name="Park H.-J."/>
            <person name="Ramirez L."/>
            <person name="Alfaro M."/>
            <person name="Sun H."/>
            <person name="Tritt A."/>
            <person name="Yoshinaga Y."/>
            <person name="Zwiers L.-H."/>
            <person name="Turgeon B."/>
            <person name="Goodwin S."/>
            <person name="Spatafora J."/>
            <person name="Crous P."/>
            <person name="Grigoriev I."/>
        </authorList>
    </citation>
    <scope>NUCLEOTIDE SEQUENCE</scope>
    <source>
        <strain evidence="2">CBS 379.55</strain>
    </source>
</reference>
<proteinExistence type="predicted"/>
<dbReference type="Proteomes" id="UP000800097">
    <property type="component" value="Unassembled WGS sequence"/>
</dbReference>
<dbReference type="AlphaFoldDB" id="A0A6A6JIP0"/>
<feature type="region of interest" description="Disordered" evidence="1">
    <location>
        <begin position="362"/>
        <end position="388"/>
    </location>
</feature>
<dbReference type="GeneID" id="54552989"/>